<dbReference type="Pfam" id="PF13860">
    <property type="entry name" value="FlgD_ig"/>
    <property type="match status" value="1"/>
</dbReference>
<evidence type="ECO:0000256" key="1">
    <source>
        <dbReference type="ARBA" id="ARBA00010577"/>
    </source>
</evidence>
<evidence type="ECO:0000313" key="9">
    <source>
        <dbReference type="Proteomes" id="UP000789359"/>
    </source>
</evidence>
<gene>
    <name evidence="8" type="ORF">LMG8286_01152</name>
</gene>
<evidence type="ECO:0000256" key="6">
    <source>
        <dbReference type="SAM" id="MobiDB-lite"/>
    </source>
</evidence>
<evidence type="ECO:0000313" key="8">
    <source>
        <dbReference type="EMBL" id="CAD7288130.1"/>
    </source>
</evidence>
<comment type="similarity">
    <text evidence="1 5">Belongs to the FlgD family.</text>
</comment>
<evidence type="ECO:0000256" key="4">
    <source>
        <dbReference type="ARBA" id="ARBA00024746"/>
    </source>
</evidence>
<keyword evidence="3 5" id="KW-1005">Bacterial flagellum biogenesis</keyword>
<evidence type="ECO:0000256" key="5">
    <source>
        <dbReference type="RuleBase" id="RU362076"/>
    </source>
</evidence>
<dbReference type="InterPro" id="IPR005648">
    <property type="entry name" value="FlgD"/>
</dbReference>
<name>A0ABN7KB56_9BACT</name>
<dbReference type="Pfam" id="PF03963">
    <property type="entry name" value="FlgD"/>
    <property type="match status" value="1"/>
</dbReference>
<proteinExistence type="inferred from homology"/>
<accession>A0ABN7KB56</accession>
<dbReference type="EMBL" id="CAJHOE010000002">
    <property type="protein sequence ID" value="CAD7288130.1"/>
    <property type="molecule type" value="Genomic_DNA"/>
</dbReference>
<reference evidence="8 9" key="1">
    <citation type="submission" date="2020-11" db="EMBL/GenBank/DDBJ databases">
        <authorList>
            <person name="Peeters C."/>
        </authorList>
    </citation>
    <scope>NUCLEOTIDE SEQUENCE [LARGE SCALE GENOMIC DNA]</scope>
    <source>
        <strain evidence="8 9">LMG 8286</strain>
    </source>
</reference>
<protein>
    <recommendedName>
        <fullName evidence="2 5">Basal-body rod modification protein FlgD</fullName>
    </recommendedName>
</protein>
<evidence type="ECO:0000256" key="2">
    <source>
        <dbReference type="ARBA" id="ARBA00016013"/>
    </source>
</evidence>
<dbReference type="InterPro" id="IPR025965">
    <property type="entry name" value="FlgD/Vpr_Ig-like"/>
</dbReference>
<comment type="function">
    <text evidence="4 5">Required for flagellar hook formation. May act as a scaffolding protein.</text>
</comment>
<sequence length="287" mass="30672">MSTSISDISGQFTSEKLKAKKDAEKLAKADGTNPSAQLDKDAFMTLLLTELKYQDPTAPMDTEKMLTQTSQLATLEMQENTNSTMKELVSQLKSNSSMYALSSLGKMATLGSDSISVKEGETNIKVPIYIPNDLKSGVVEIMDNSASGNVIKSIKVEDLRAGTNTFDWNISKNDGTTAAPGSYRARIRYTDTEGRAQSANYGTYPVESVKFVDGKAQVKIAGEYISTDAIAEYYNAPSIESKASSSTPNQPQPAPSTTPSPATLASDAENALADAAEAAYNSLLNRG</sequence>
<dbReference type="Proteomes" id="UP000789359">
    <property type="component" value="Unassembled WGS sequence"/>
</dbReference>
<dbReference type="NCBIfam" id="NF009452">
    <property type="entry name" value="PRK12812.1"/>
    <property type="match status" value="1"/>
</dbReference>
<feature type="region of interest" description="Disordered" evidence="6">
    <location>
        <begin position="241"/>
        <end position="267"/>
    </location>
</feature>
<dbReference type="Gene3D" id="2.30.30.910">
    <property type="match status" value="1"/>
</dbReference>
<evidence type="ECO:0000259" key="7">
    <source>
        <dbReference type="Pfam" id="PF13860"/>
    </source>
</evidence>
<organism evidence="8 9">
    <name type="scientific">Campylobacter suis</name>
    <dbReference type="NCBI Taxonomy" id="2790657"/>
    <lineage>
        <taxon>Bacteria</taxon>
        <taxon>Pseudomonadati</taxon>
        <taxon>Campylobacterota</taxon>
        <taxon>Epsilonproteobacteria</taxon>
        <taxon>Campylobacterales</taxon>
        <taxon>Campylobacteraceae</taxon>
        <taxon>Campylobacter</taxon>
    </lineage>
</organism>
<evidence type="ECO:0000256" key="3">
    <source>
        <dbReference type="ARBA" id="ARBA00022795"/>
    </source>
</evidence>
<feature type="domain" description="FlgD/Vpr Ig-like" evidence="7">
    <location>
        <begin position="112"/>
        <end position="191"/>
    </location>
</feature>
<dbReference type="RefSeq" id="WP_230056911.1">
    <property type="nucleotide sequence ID" value="NZ_CAJHOE010000002.1"/>
</dbReference>
<dbReference type="Gene3D" id="2.60.40.4070">
    <property type="match status" value="1"/>
</dbReference>
<keyword evidence="9" id="KW-1185">Reference proteome</keyword>
<comment type="caution">
    <text evidence="8">The sequence shown here is derived from an EMBL/GenBank/DDBJ whole genome shotgun (WGS) entry which is preliminary data.</text>
</comment>